<reference evidence="1" key="1">
    <citation type="journal article" date="2014" name="Front. Microbiol.">
        <title>High frequency of phylogenetically diverse reductive dehalogenase-homologous genes in deep subseafloor sedimentary metagenomes.</title>
        <authorList>
            <person name="Kawai M."/>
            <person name="Futagami T."/>
            <person name="Toyoda A."/>
            <person name="Takaki Y."/>
            <person name="Nishi S."/>
            <person name="Hori S."/>
            <person name="Arai W."/>
            <person name="Tsubouchi T."/>
            <person name="Morono Y."/>
            <person name="Uchiyama I."/>
            <person name="Ito T."/>
            <person name="Fujiyama A."/>
            <person name="Inagaki F."/>
            <person name="Takami H."/>
        </authorList>
    </citation>
    <scope>NUCLEOTIDE SEQUENCE</scope>
    <source>
        <strain evidence="1">Expedition CK06-06</strain>
    </source>
</reference>
<organism evidence="1">
    <name type="scientific">marine sediment metagenome</name>
    <dbReference type="NCBI Taxonomy" id="412755"/>
    <lineage>
        <taxon>unclassified sequences</taxon>
        <taxon>metagenomes</taxon>
        <taxon>ecological metagenomes</taxon>
    </lineage>
</organism>
<gene>
    <name evidence="1" type="ORF">S01H1_14491</name>
</gene>
<proteinExistence type="predicted"/>
<evidence type="ECO:0000313" key="1">
    <source>
        <dbReference type="EMBL" id="GAF67349.1"/>
    </source>
</evidence>
<dbReference type="AlphaFoldDB" id="X0REI5"/>
<sequence>MNQVTKNKCPAIPPQDYKGTMADWFIALEERGYDAENYCYVMLDDNEYNEILDWCERGE</sequence>
<accession>X0REI5</accession>
<name>X0REI5_9ZZZZ</name>
<protein>
    <submittedName>
        <fullName evidence="1">Uncharacterized protein</fullName>
    </submittedName>
</protein>
<dbReference type="EMBL" id="BARS01007541">
    <property type="protein sequence ID" value="GAF67349.1"/>
    <property type="molecule type" value="Genomic_DNA"/>
</dbReference>
<comment type="caution">
    <text evidence="1">The sequence shown here is derived from an EMBL/GenBank/DDBJ whole genome shotgun (WGS) entry which is preliminary data.</text>
</comment>